<dbReference type="OrthoDB" id="28016at2157"/>
<evidence type="ECO:0000259" key="1">
    <source>
        <dbReference type="Pfam" id="PF03190"/>
    </source>
</evidence>
<evidence type="ECO:0000313" key="2">
    <source>
        <dbReference type="EMBL" id="QKR01091.1"/>
    </source>
</evidence>
<protein>
    <submittedName>
        <fullName evidence="2">Thioredoxin domain-containing protein</fullName>
    </submittedName>
</protein>
<sequence length="652" mass="73694">MNRLANSQSSFLRESADQPVDWFPWSDDAFQKAKQEDKPILVDVGAVWCHWCHVMDRETYSNKEVAELINNNFIAVKVDRDEMPELDRKLQRAVASITGESGWPLTVFMTPSGEVFFGGTYFPPEDSYGRVGMKRLLREVARLWREDRERLRKSALSLIDYSPNTQVPISFDIVDVTISSVVSSFDMEYGGLGNSMKFPHPLVDQLLTAYSFWTGDEVTSRLAVFTLKKMYQGGVFDQLGGGFHRYAVDREWNVPHFEKLLIDNAELLEDYVNVYLYSKDPQLLDVIKLTSQFLFRDMWTGEGFATSIDADVGEKEGGYYVWEWEELLSASNEYRELVKRAFTLVGEGALEGGVLRMREDPDDLSKELGKTTPEVLEELGKVREKLREYRDRTRKKPFVDRNLYTYPNCRVADAIMTSSLITGYGREISLKVVDRLGRKVSRRLDGGSEGLLEDYASATLLALRAYQITGEMKYRNLAVDLGVELESFATGSGFSDRRGSNEVPTMDTPNESPNSLAVRALLSLSVINEQFNLKEDVMGKILGDYVQGPSFYAGLTLSLGSMIKGIAHVVVIDSGDELAKSLHRYSLLTYHPFKIVEIVKEDDRDLVIPLVRSMIDQGSGSRAFVCVGNTCSLPVREQEKIKLLLKSKANLH</sequence>
<dbReference type="EMBL" id="CP049074">
    <property type="protein sequence ID" value="QKR01091.1"/>
    <property type="molecule type" value="Genomic_DNA"/>
</dbReference>
<dbReference type="Proteomes" id="UP000509301">
    <property type="component" value="Chromosome"/>
</dbReference>
<reference evidence="2 3" key="1">
    <citation type="submission" date="2020-02" db="EMBL/GenBank/DDBJ databases">
        <title>Comparative genome analysis reveals the metabolism and evolution of the thermophilic archaeal genus Metallosphaera.</title>
        <authorList>
            <person name="Jiang C."/>
        </authorList>
    </citation>
    <scope>NUCLEOTIDE SEQUENCE [LARGE SCALE GENOMIC DNA]</scope>
    <source>
        <strain evidence="2 3">Ric-A</strain>
    </source>
</reference>
<dbReference type="SUPFAM" id="SSF48208">
    <property type="entry name" value="Six-hairpin glycosidases"/>
    <property type="match status" value="1"/>
</dbReference>
<organism evidence="2 3">
    <name type="scientific">Metallosphaera tengchongensis</name>
    <dbReference type="NCBI Taxonomy" id="1532350"/>
    <lineage>
        <taxon>Archaea</taxon>
        <taxon>Thermoproteota</taxon>
        <taxon>Thermoprotei</taxon>
        <taxon>Sulfolobales</taxon>
        <taxon>Sulfolobaceae</taxon>
        <taxon>Metallosphaera</taxon>
    </lineage>
</organism>
<dbReference type="InterPro" id="IPR036249">
    <property type="entry name" value="Thioredoxin-like_sf"/>
</dbReference>
<keyword evidence="3" id="KW-1185">Reference proteome</keyword>
<feature type="domain" description="Spermatogenesis-associated protein 20-like TRX" evidence="1">
    <location>
        <begin position="1"/>
        <end position="158"/>
    </location>
</feature>
<dbReference type="InterPro" id="IPR004879">
    <property type="entry name" value="Ssp411-like_TRX"/>
</dbReference>
<dbReference type="SUPFAM" id="SSF52833">
    <property type="entry name" value="Thioredoxin-like"/>
    <property type="match status" value="1"/>
</dbReference>
<dbReference type="InterPro" id="IPR008928">
    <property type="entry name" value="6-hairpin_glycosidase_sf"/>
</dbReference>
<evidence type="ECO:0000313" key="3">
    <source>
        <dbReference type="Proteomes" id="UP000509301"/>
    </source>
</evidence>
<dbReference type="PANTHER" id="PTHR42899">
    <property type="entry name" value="SPERMATOGENESIS-ASSOCIATED PROTEIN 20"/>
    <property type="match status" value="1"/>
</dbReference>
<dbReference type="CDD" id="cd02955">
    <property type="entry name" value="SSP411"/>
    <property type="match status" value="1"/>
</dbReference>
<dbReference type="InterPro" id="IPR024705">
    <property type="entry name" value="Ssp411"/>
</dbReference>
<dbReference type="Gene3D" id="3.40.30.10">
    <property type="entry name" value="Glutaredoxin"/>
    <property type="match status" value="1"/>
</dbReference>
<dbReference type="Pfam" id="PF03190">
    <property type="entry name" value="Thioredox_DsbH"/>
    <property type="match status" value="1"/>
</dbReference>
<dbReference type="GO" id="GO:0005975">
    <property type="term" value="P:carbohydrate metabolic process"/>
    <property type="evidence" value="ECO:0007669"/>
    <property type="project" value="InterPro"/>
</dbReference>
<gene>
    <name evidence="2" type="ORF">GWK48_08715</name>
</gene>
<dbReference type="PIRSF" id="PIRSF006402">
    <property type="entry name" value="UCP006402_thioredoxin"/>
    <property type="match status" value="1"/>
</dbReference>
<name>A0A6N0P117_9CREN</name>
<dbReference type="KEGG" id="mten:GWK48_08715"/>
<proteinExistence type="predicted"/>
<dbReference type="AlphaFoldDB" id="A0A6N0P117"/>
<dbReference type="PANTHER" id="PTHR42899:SF1">
    <property type="entry name" value="SPERMATOGENESIS-ASSOCIATED PROTEIN 20"/>
    <property type="match status" value="1"/>
</dbReference>
<accession>A0A6N0P117</accession>